<dbReference type="GO" id="GO:0004305">
    <property type="term" value="F:ethanolamine kinase activity"/>
    <property type="evidence" value="ECO:0007669"/>
    <property type="project" value="UniProtKB-EC"/>
</dbReference>
<dbReference type="EMBL" id="NCKU01009835">
    <property type="protein sequence ID" value="RWS01111.1"/>
    <property type="molecule type" value="Genomic_DNA"/>
</dbReference>
<comment type="pathway">
    <text evidence="3">Phospholipid metabolism; phosphatidylethanolamine biosynthesis; phosphatidylethanolamine from ethanolamine: step 1/3.</text>
</comment>
<feature type="non-terminal residue" evidence="7">
    <location>
        <position position="593"/>
    </location>
</feature>
<evidence type="ECO:0000256" key="2">
    <source>
        <dbReference type="ARBA" id="ARBA00023264"/>
    </source>
</evidence>
<proteinExistence type="inferred from homology"/>
<evidence type="ECO:0000256" key="4">
    <source>
        <dbReference type="ARBA" id="ARBA00038211"/>
    </source>
</evidence>
<comment type="caution">
    <text evidence="7">The sequence shown here is derived from an EMBL/GenBank/DDBJ whole genome shotgun (WGS) entry which is preliminary data.</text>
</comment>
<dbReference type="InterPro" id="IPR011009">
    <property type="entry name" value="Kinase-like_dom_sf"/>
</dbReference>
<dbReference type="Gene3D" id="3.90.1200.10">
    <property type="match status" value="2"/>
</dbReference>
<keyword evidence="1" id="KW-0444">Lipid biosynthesis</keyword>
<dbReference type="SUPFAM" id="SSF56112">
    <property type="entry name" value="Protein kinase-like (PK-like)"/>
    <property type="match status" value="2"/>
</dbReference>
<sequence length="593" mass="70299">VANRIYCCTFDNKKRLIVKFYGNELSESFDAVSFKGEAAEAVIVYRIQKVGLGPKVFGFFDGGRIEEFIEGRNVNIEDFKDTSLYSSVAYNLAKYHNLSMPLSRKDNIFKKFKEMEEAQLLSFDLNKIDEKYRALAKPILDFPAKEETELILELASFTNSRVVFSHNDLHFNNMILRNEFDSNNDRIMFLDYDLSSYFYRGFDLAYFLVEHQFRLGANEFGLRIDYFDDQNLDEIEQIFVKEYMNALKTLNLEIDENLDSLEQIYHEIEFFIFLRFLVLIGFMQYVISINKCTSYNSSGVANRIYCCSFSKKKRVIIKFYGSEFLEDVDEITLKYEPEEAIIVYRLHKIGLGPKVFGFFDGGRIEEFVEGRNVNINDFKDISLYSTFAYNLAKYHSLSMPISRKYNLFKNFIEMVEKVNLECDLIKIDAKFREISKPLLEFQVMEEVKWMSEIAPLINSRIVFVHNDLNFNNMILKDKFDSKNDRIMFLDYEWSKYTYRGVDLAYFLVEHQFRVYTNENGTRVDYFKVQNLNEIKETFVQEYIKAMKTHHFEMNDQLDSLNHILEEIEFFTVLRYLFLIAFEQFLVISKRCSS</sequence>
<dbReference type="EC" id="2.7.1.82" evidence="5"/>
<keyword evidence="1" id="KW-0443">Lipid metabolism</keyword>
<keyword evidence="7" id="KW-0418">Kinase</keyword>
<organism evidence="7 8">
    <name type="scientific">Dinothrombium tinctorium</name>
    <dbReference type="NCBI Taxonomy" id="1965070"/>
    <lineage>
        <taxon>Eukaryota</taxon>
        <taxon>Metazoa</taxon>
        <taxon>Ecdysozoa</taxon>
        <taxon>Arthropoda</taxon>
        <taxon>Chelicerata</taxon>
        <taxon>Arachnida</taxon>
        <taxon>Acari</taxon>
        <taxon>Acariformes</taxon>
        <taxon>Trombidiformes</taxon>
        <taxon>Prostigmata</taxon>
        <taxon>Anystina</taxon>
        <taxon>Parasitengona</taxon>
        <taxon>Trombidioidea</taxon>
        <taxon>Trombidiidae</taxon>
        <taxon>Dinothrombium</taxon>
    </lineage>
</organism>
<dbReference type="PANTHER" id="PTHR22603">
    <property type="entry name" value="CHOLINE/ETHANOALAMINE KINASE"/>
    <property type="match status" value="1"/>
</dbReference>
<dbReference type="OrthoDB" id="6516455at2759"/>
<evidence type="ECO:0000256" key="1">
    <source>
        <dbReference type="ARBA" id="ARBA00023209"/>
    </source>
</evidence>
<evidence type="ECO:0000313" key="6">
    <source>
        <dbReference type="EMBL" id="RWS01111.1"/>
    </source>
</evidence>
<reference evidence="7 8" key="1">
    <citation type="journal article" date="2018" name="Gigascience">
        <title>Genomes of trombidid mites reveal novel predicted allergens and laterally-transferred genes associated with secondary metabolism.</title>
        <authorList>
            <person name="Dong X."/>
            <person name="Chaisiri K."/>
            <person name="Xia D."/>
            <person name="Armstrong S.D."/>
            <person name="Fang Y."/>
            <person name="Donnelly M.J."/>
            <person name="Kadowaki T."/>
            <person name="McGarry J.W."/>
            <person name="Darby A.C."/>
            <person name="Makepeace B.L."/>
        </authorList>
    </citation>
    <scope>NUCLEOTIDE SEQUENCE [LARGE SCALE GENOMIC DNA]</scope>
    <source>
        <strain evidence="7">UoL-WK</strain>
    </source>
</reference>
<dbReference type="Gene3D" id="3.30.200.20">
    <property type="entry name" value="Phosphorylase Kinase, domain 1"/>
    <property type="match status" value="2"/>
</dbReference>
<evidence type="ECO:0000256" key="3">
    <source>
        <dbReference type="ARBA" id="ARBA00037883"/>
    </source>
</evidence>
<dbReference type="AlphaFoldDB" id="A0A3S4QBC4"/>
<keyword evidence="8" id="KW-1185">Reference proteome</keyword>
<dbReference type="STRING" id="1965070.A0A3S4QBC4"/>
<keyword evidence="1" id="KW-0594">Phospholipid biosynthesis</keyword>
<keyword evidence="7" id="KW-0808">Transferase</keyword>
<reference evidence="7" key="2">
    <citation type="submission" date="2018-11" db="EMBL/GenBank/DDBJ databases">
        <title>Trombidioid mite genomics.</title>
        <authorList>
            <person name="Dong X."/>
        </authorList>
    </citation>
    <scope>NUCLEOTIDE SEQUENCE</scope>
    <source>
        <strain evidence="7">UoL-WK</strain>
    </source>
</reference>
<comment type="similarity">
    <text evidence="4">Belongs to the choline/ethanolamine kinase family.</text>
</comment>
<evidence type="ECO:0000256" key="5">
    <source>
        <dbReference type="ARBA" id="ARBA00038874"/>
    </source>
</evidence>
<evidence type="ECO:0000313" key="7">
    <source>
        <dbReference type="EMBL" id="RWS01211.1"/>
    </source>
</evidence>
<dbReference type="GO" id="GO:0006646">
    <property type="term" value="P:phosphatidylethanolamine biosynthetic process"/>
    <property type="evidence" value="ECO:0007669"/>
    <property type="project" value="TreeGrafter"/>
</dbReference>
<gene>
    <name evidence="7" type="ORF">B4U79_04880</name>
    <name evidence="6" type="ORF">B4U79_11391</name>
</gene>
<dbReference type="Proteomes" id="UP000285301">
    <property type="component" value="Unassembled WGS sequence"/>
</dbReference>
<feature type="non-terminal residue" evidence="7">
    <location>
        <position position="1"/>
    </location>
</feature>
<dbReference type="Pfam" id="PF01633">
    <property type="entry name" value="Choline_kinase"/>
    <property type="match status" value="2"/>
</dbReference>
<dbReference type="GO" id="GO:0005737">
    <property type="term" value="C:cytoplasm"/>
    <property type="evidence" value="ECO:0007669"/>
    <property type="project" value="TreeGrafter"/>
</dbReference>
<keyword evidence="2" id="KW-1208">Phospholipid metabolism</keyword>
<protein>
    <recommendedName>
        <fullName evidence="5">ethanolamine kinase</fullName>
        <ecNumber evidence="5">2.7.1.82</ecNumber>
    </recommendedName>
</protein>
<dbReference type="EMBL" id="NCKU01009625">
    <property type="protein sequence ID" value="RWS01211.1"/>
    <property type="molecule type" value="Genomic_DNA"/>
</dbReference>
<evidence type="ECO:0000313" key="8">
    <source>
        <dbReference type="Proteomes" id="UP000285301"/>
    </source>
</evidence>
<dbReference type="PANTHER" id="PTHR22603:SF66">
    <property type="entry name" value="ETHANOLAMINE KINASE"/>
    <property type="match status" value="1"/>
</dbReference>
<name>A0A3S4QBC4_9ACAR</name>
<accession>A0A3S4QBC4</accession>